<proteinExistence type="predicted"/>
<reference evidence="1 2" key="1">
    <citation type="journal article" date="2013" name="Front. Plant Sci.">
        <title>The Reference Genome of the Halophytic Plant Eutrema salsugineum.</title>
        <authorList>
            <person name="Yang R."/>
            <person name="Jarvis D.E."/>
            <person name="Chen H."/>
            <person name="Beilstein M.A."/>
            <person name="Grimwood J."/>
            <person name="Jenkins J."/>
            <person name="Shu S."/>
            <person name="Prochnik S."/>
            <person name="Xin M."/>
            <person name="Ma C."/>
            <person name="Schmutz J."/>
            <person name="Wing R.A."/>
            <person name="Mitchell-Olds T."/>
            <person name="Schumaker K.S."/>
            <person name="Wang X."/>
        </authorList>
    </citation>
    <scope>NUCLEOTIDE SEQUENCE [LARGE SCALE GENOMIC DNA]</scope>
</reference>
<keyword evidence="2" id="KW-1185">Reference proteome</keyword>
<sequence length="71" mass="8048">MRSLYARVRRGHNFPTPAPESTHFNTDPNLFRAKTAFSVFRLFPLFSGESNLGLRQFAPLTQCILKIGNGH</sequence>
<organism evidence="1 2">
    <name type="scientific">Eutrema salsugineum</name>
    <name type="common">Saltwater cress</name>
    <name type="synonym">Sisymbrium salsugineum</name>
    <dbReference type="NCBI Taxonomy" id="72664"/>
    <lineage>
        <taxon>Eukaryota</taxon>
        <taxon>Viridiplantae</taxon>
        <taxon>Streptophyta</taxon>
        <taxon>Embryophyta</taxon>
        <taxon>Tracheophyta</taxon>
        <taxon>Spermatophyta</taxon>
        <taxon>Magnoliopsida</taxon>
        <taxon>eudicotyledons</taxon>
        <taxon>Gunneridae</taxon>
        <taxon>Pentapetalae</taxon>
        <taxon>rosids</taxon>
        <taxon>malvids</taxon>
        <taxon>Brassicales</taxon>
        <taxon>Brassicaceae</taxon>
        <taxon>Eutremeae</taxon>
        <taxon>Eutrema</taxon>
    </lineage>
</organism>
<dbReference type="EMBL" id="KI517683">
    <property type="protein sequence ID" value="ESQ35885.1"/>
    <property type="molecule type" value="Genomic_DNA"/>
</dbReference>
<gene>
    <name evidence="1" type="ORF">EUTSA_v10009270mg</name>
</gene>
<dbReference type="KEGG" id="eus:EUTSA_v10009270mg"/>
<name>V4KDS1_EUTSA</name>
<protein>
    <submittedName>
        <fullName evidence="1">Uncharacterized protein</fullName>
    </submittedName>
</protein>
<dbReference type="AlphaFoldDB" id="V4KDS1"/>
<accession>V4KDS1</accession>
<evidence type="ECO:0000313" key="1">
    <source>
        <dbReference type="EMBL" id="ESQ35885.1"/>
    </source>
</evidence>
<evidence type="ECO:0000313" key="2">
    <source>
        <dbReference type="Proteomes" id="UP000030689"/>
    </source>
</evidence>
<dbReference type="Proteomes" id="UP000030689">
    <property type="component" value="Unassembled WGS sequence"/>
</dbReference>
<dbReference type="Gramene" id="ESQ35885">
    <property type="protein sequence ID" value="ESQ35885"/>
    <property type="gene ID" value="EUTSA_v10009270mg"/>
</dbReference>